<dbReference type="InterPro" id="IPR036412">
    <property type="entry name" value="HAD-like_sf"/>
</dbReference>
<dbReference type="PANTHER" id="PTHR43611">
    <property type="entry name" value="ALPHA-D-GLUCOSE 1-PHOSPHATE PHOSPHATASE"/>
    <property type="match status" value="1"/>
</dbReference>
<dbReference type="SFLD" id="SFLDS00003">
    <property type="entry name" value="Haloacid_Dehalogenase"/>
    <property type="match status" value="1"/>
</dbReference>
<dbReference type="RefSeq" id="WP_183326817.1">
    <property type="nucleotide sequence ID" value="NZ_JACHHK010000001.1"/>
</dbReference>
<dbReference type="PRINTS" id="PR00413">
    <property type="entry name" value="HADHALOGNASE"/>
</dbReference>
<dbReference type="AlphaFoldDB" id="A0A7W8FW37"/>
<dbReference type="Pfam" id="PF00702">
    <property type="entry name" value="Hydrolase"/>
    <property type="match status" value="1"/>
</dbReference>
<dbReference type="EMBL" id="JACHHK010000001">
    <property type="protein sequence ID" value="MBB5182290.1"/>
    <property type="molecule type" value="Genomic_DNA"/>
</dbReference>
<accession>A0A7W8FW37</accession>
<dbReference type="Gene3D" id="1.10.150.240">
    <property type="entry name" value="Putative phosphatase, domain 2"/>
    <property type="match status" value="1"/>
</dbReference>
<evidence type="ECO:0000313" key="1">
    <source>
        <dbReference type="EMBL" id="MBB5182290.1"/>
    </source>
</evidence>
<dbReference type="NCBIfam" id="TIGR01509">
    <property type="entry name" value="HAD-SF-IA-v3"/>
    <property type="match status" value="1"/>
</dbReference>
<dbReference type="InterPro" id="IPR023198">
    <property type="entry name" value="PGP-like_dom2"/>
</dbReference>
<organism evidence="1 2">
    <name type="scientific">Catenisphaera adipataccumulans</name>
    <dbReference type="NCBI Taxonomy" id="700500"/>
    <lineage>
        <taxon>Bacteria</taxon>
        <taxon>Bacillati</taxon>
        <taxon>Bacillota</taxon>
        <taxon>Erysipelotrichia</taxon>
        <taxon>Erysipelotrichales</taxon>
        <taxon>Erysipelotrichaceae</taxon>
        <taxon>Catenisphaera</taxon>
    </lineage>
</organism>
<evidence type="ECO:0000313" key="2">
    <source>
        <dbReference type="Proteomes" id="UP000539953"/>
    </source>
</evidence>
<comment type="caution">
    <text evidence="1">The sequence shown here is derived from an EMBL/GenBank/DDBJ whole genome shotgun (WGS) entry which is preliminary data.</text>
</comment>
<keyword evidence="1" id="KW-0378">Hydrolase</keyword>
<dbReference type="SFLD" id="SFLDG01129">
    <property type="entry name" value="C1.5:_HAD__Beta-PGM__Phosphata"/>
    <property type="match status" value="1"/>
</dbReference>
<dbReference type="InterPro" id="IPR006439">
    <property type="entry name" value="HAD-SF_hydro_IA"/>
</dbReference>
<sequence>MNVVFDIGNVLCTFDPDTFLPQLIKDPDCIQALKKFYFRGLWKEYDRGYIQPSDLIRMGCKEYPQYEQQIRTLVRHWVEYVIPIPTSMALMEDLQKQGIPMYILSNIPEDQYLYALHHRAYMKRIKGGVFSYQEKVIKPERKIYQILLDRYDLKPSSCLFIDDRKENIAAAAALGFETIHCTDVRRMPDQVREKLHEMQSQ</sequence>
<name>A0A7W8FW37_9FIRM</name>
<proteinExistence type="predicted"/>
<dbReference type="PANTHER" id="PTHR43611:SF3">
    <property type="entry name" value="FLAVIN MONONUCLEOTIDE HYDROLASE 1, CHLOROPLATIC"/>
    <property type="match status" value="1"/>
</dbReference>
<reference evidence="1 2" key="1">
    <citation type="submission" date="2020-08" db="EMBL/GenBank/DDBJ databases">
        <title>Genomic Encyclopedia of Type Strains, Phase IV (KMG-IV): sequencing the most valuable type-strain genomes for metagenomic binning, comparative biology and taxonomic classification.</title>
        <authorList>
            <person name="Goeker M."/>
        </authorList>
    </citation>
    <scope>NUCLEOTIDE SEQUENCE [LARGE SCALE GENOMIC DNA]</scope>
    <source>
        <strain evidence="1 2">DSM 25799</strain>
    </source>
</reference>
<dbReference type="Proteomes" id="UP000539953">
    <property type="component" value="Unassembled WGS sequence"/>
</dbReference>
<dbReference type="CDD" id="cd02603">
    <property type="entry name" value="HAD_sEH-N_like"/>
    <property type="match status" value="1"/>
</dbReference>
<keyword evidence="2" id="KW-1185">Reference proteome</keyword>
<protein>
    <submittedName>
        <fullName evidence="1">Putative hydrolase of the HAD superfamily</fullName>
    </submittedName>
</protein>
<dbReference type="SUPFAM" id="SSF56784">
    <property type="entry name" value="HAD-like"/>
    <property type="match status" value="1"/>
</dbReference>
<dbReference type="Gene3D" id="3.40.50.1000">
    <property type="entry name" value="HAD superfamily/HAD-like"/>
    <property type="match status" value="1"/>
</dbReference>
<gene>
    <name evidence="1" type="ORF">HNQ47_000293</name>
</gene>
<dbReference type="GO" id="GO:0016787">
    <property type="term" value="F:hydrolase activity"/>
    <property type="evidence" value="ECO:0007669"/>
    <property type="project" value="UniProtKB-KW"/>
</dbReference>
<dbReference type="InterPro" id="IPR023214">
    <property type="entry name" value="HAD_sf"/>
</dbReference>